<reference evidence="2" key="1">
    <citation type="submission" date="2023-10" db="EMBL/GenBank/DDBJ databases">
        <title>Genome assembly of Pristionchus species.</title>
        <authorList>
            <person name="Yoshida K."/>
            <person name="Sommer R.J."/>
        </authorList>
    </citation>
    <scope>NUCLEOTIDE SEQUENCE</scope>
    <source>
        <strain evidence="2">RS0144</strain>
    </source>
</reference>
<dbReference type="GO" id="GO:0007018">
    <property type="term" value="P:microtubule-based movement"/>
    <property type="evidence" value="ECO:0007669"/>
    <property type="project" value="InterPro"/>
</dbReference>
<protein>
    <recommendedName>
        <fullName evidence="1">Cytoplasmic dynein 2 heavy chain 1 AAA+ ATPase domain-containing protein</fullName>
    </recommendedName>
</protein>
<feature type="domain" description="Cytoplasmic dynein 2 heavy chain 1 AAA+ ATPase" evidence="1">
    <location>
        <begin position="45"/>
        <end position="126"/>
    </location>
</feature>
<organism evidence="2 3">
    <name type="scientific">Pristionchus entomophagus</name>
    <dbReference type="NCBI Taxonomy" id="358040"/>
    <lineage>
        <taxon>Eukaryota</taxon>
        <taxon>Metazoa</taxon>
        <taxon>Ecdysozoa</taxon>
        <taxon>Nematoda</taxon>
        <taxon>Chromadorea</taxon>
        <taxon>Rhabditida</taxon>
        <taxon>Rhabditina</taxon>
        <taxon>Diplogasteromorpha</taxon>
        <taxon>Diplogasteroidea</taxon>
        <taxon>Neodiplogasteridae</taxon>
        <taxon>Pristionchus</taxon>
    </lineage>
</organism>
<dbReference type="Pfam" id="PF21264">
    <property type="entry name" value="DYNC2H1_AAA_dom"/>
    <property type="match status" value="1"/>
</dbReference>
<dbReference type="EMBL" id="BTSX01000005">
    <property type="protein sequence ID" value="GMT01200.1"/>
    <property type="molecule type" value="Genomic_DNA"/>
</dbReference>
<accession>A0AAV5U4L3</accession>
<feature type="non-terminal residue" evidence="2">
    <location>
        <position position="1"/>
    </location>
</feature>
<dbReference type="GO" id="GO:0051959">
    <property type="term" value="F:dynein light intermediate chain binding"/>
    <property type="evidence" value="ECO:0007669"/>
    <property type="project" value="InterPro"/>
</dbReference>
<dbReference type="PANTHER" id="PTHR45703:SF22">
    <property type="entry name" value="DYNEIN CYTOPLASMIC 2 HEAVY CHAIN 1"/>
    <property type="match status" value="1"/>
</dbReference>
<dbReference type="AlphaFoldDB" id="A0AAV5U4L3"/>
<evidence type="ECO:0000313" key="2">
    <source>
        <dbReference type="EMBL" id="GMT01200.1"/>
    </source>
</evidence>
<dbReference type="InterPro" id="IPR027417">
    <property type="entry name" value="P-loop_NTPase"/>
</dbReference>
<dbReference type="InterPro" id="IPR026983">
    <property type="entry name" value="DHC"/>
</dbReference>
<keyword evidence="3" id="KW-1185">Reference proteome</keyword>
<gene>
    <name evidence="2" type="ORF">PENTCL1PPCAC_23374</name>
</gene>
<dbReference type="PANTHER" id="PTHR45703">
    <property type="entry name" value="DYNEIN HEAVY CHAIN"/>
    <property type="match status" value="1"/>
</dbReference>
<evidence type="ECO:0000313" key="3">
    <source>
        <dbReference type="Proteomes" id="UP001432027"/>
    </source>
</evidence>
<dbReference type="InterPro" id="IPR049400">
    <property type="entry name" value="DYNC2H1_AAA_dom"/>
</dbReference>
<dbReference type="GO" id="GO:0045505">
    <property type="term" value="F:dynein intermediate chain binding"/>
    <property type="evidence" value="ECO:0007669"/>
    <property type="project" value="InterPro"/>
</dbReference>
<feature type="non-terminal residue" evidence="2">
    <location>
        <position position="126"/>
    </location>
</feature>
<dbReference type="Gene3D" id="3.40.50.300">
    <property type="entry name" value="P-loop containing nucleotide triphosphate hydrolases"/>
    <property type="match status" value="1"/>
</dbReference>
<dbReference type="GO" id="GO:0030286">
    <property type="term" value="C:dynein complex"/>
    <property type="evidence" value="ECO:0007669"/>
    <property type="project" value="InterPro"/>
</dbReference>
<evidence type="ECO:0000259" key="1">
    <source>
        <dbReference type="Pfam" id="PF21264"/>
    </source>
</evidence>
<proteinExistence type="predicted"/>
<comment type="caution">
    <text evidence="2">The sequence shown here is derived from an EMBL/GenBank/DDBJ whole genome shotgun (WGS) entry which is preliminary data.</text>
</comment>
<name>A0AAV5U4L3_9BILA</name>
<dbReference type="Proteomes" id="UP001432027">
    <property type="component" value="Unassembled WGS sequence"/>
</dbReference>
<sequence>NFVFETDNLQFASPATISRMGMIFISKEDLSPSDVLTKMVKELAKSEENNNQSDSWAKEITDRCLPWLAKKIDPQIKISNSGFVSCALGLTKNARSRNEICLMLYKGLHPLVTAENRRELGTQIFQ</sequence>